<protein>
    <recommendedName>
        <fullName evidence="4">Glutathione S-transferase kappa</fullName>
        <ecNumber evidence="4">2.5.1.18</ecNumber>
    </recommendedName>
</protein>
<name>A0AAJ7L8B7_9ACAR</name>
<dbReference type="InterPro" id="IPR001853">
    <property type="entry name" value="DSBA-like_thioredoxin_dom"/>
</dbReference>
<dbReference type="PANTHER" id="PTHR42943:SF2">
    <property type="entry name" value="GLUTATHIONE S-TRANSFERASE KAPPA 1"/>
    <property type="match status" value="1"/>
</dbReference>
<dbReference type="FunFam" id="3.40.30.10:FF:000096">
    <property type="entry name" value="Glutathione S-transferase kappa"/>
    <property type="match status" value="1"/>
</dbReference>
<dbReference type="GO" id="GO:0006749">
    <property type="term" value="P:glutathione metabolic process"/>
    <property type="evidence" value="ECO:0007669"/>
    <property type="project" value="TreeGrafter"/>
</dbReference>
<feature type="active site" description="Nucleophile" evidence="5">
    <location>
        <position position="16"/>
    </location>
</feature>
<evidence type="ECO:0000313" key="7">
    <source>
        <dbReference type="Proteomes" id="UP000694867"/>
    </source>
</evidence>
<dbReference type="GO" id="GO:0005777">
    <property type="term" value="C:peroxisome"/>
    <property type="evidence" value="ECO:0007669"/>
    <property type="project" value="TreeGrafter"/>
</dbReference>
<keyword evidence="7" id="KW-1185">Reference proteome</keyword>
<sequence>MASKRLVVELYYDVVSPYSYFCFEALTRYRQPWDMDLRLKPFHLGGIMKAANNKPPGMVPNKARYMLKDLSRLSKYYDVPFKIPEEFMEWVLTRTTLSAQRFLCALQLHGPDHVEAVSRAFYQRLFGENKEIMSLECIPEVAKAANLTQDLIDKCLKAIESDDVKDLVKKHTDEALDMNAFGAPTIVAHISGKKEMYFGQDRLYLLAHEAGKPWLGPLTQAKH</sequence>
<comment type="similarity">
    <text evidence="1 4">Belongs to the GST superfamily. Kappa family.</text>
</comment>
<dbReference type="GO" id="GO:0004364">
    <property type="term" value="F:glutathione transferase activity"/>
    <property type="evidence" value="ECO:0007669"/>
    <property type="project" value="UniProtKB-UniRule"/>
</dbReference>
<feature type="domain" description="DSBA-like thioredoxin" evidence="6">
    <location>
        <begin position="7"/>
        <end position="208"/>
    </location>
</feature>
<dbReference type="PIRSF" id="PIRSF006386">
    <property type="entry name" value="HCCAis_GSTk"/>
    <property type="match status" value="1"/>
</dbReference>
<evidence type="ECO:0000256" key="5">
    <source>
        <dbReference type="PIRSR" id="PIRSR006386-1"/>
    </source>
</evidence>
<dbReference type="InterPro" id="IPR051924">
    <property type="entry name" value="GST_Kappa/NadH"/>
</dbReference>
<evidence type="ECO:0000256" key="4">
    <source>
        <dbReference type="PIRNR" id="PIRNR006386"/>
    </source>
</evidence>
<dbReference type="RefSeq" id="XP_003738778.1">
    <property type="nucleotide sequence ID" value="XM_003738730.2"/>
</dbReference>
<evidence type="ECO:0000313" key="8">
    <source>
        <dbReference type="RefSeq" id="XP_003738778.1"/>
    </source>
</evidence>
<dbReference type="InterPro" id="IPR036249">
    <property type="entry name" value="Thioredoxin-like_sf"/>
</dbReference>
<dbReference type="InterPro" id="IPR014440">
    <property type="entry name" value="HCCAis_GSTk"/>
</dbReference>
<dbReference type="Gene3D" id="3.40.30.10">
    <property type="entry name" value="Glutaredoxin"/>
    <property type="match status" value="1"/>
</dbReference>
<evidence type="ECO:0000313" key="9">
    <source>
        <dbReference type="RefSeq" id="XP_018497348.1"/>
    </source>
</evidence>
<dbReference type="AlphaFoldDB" id="A0AAJ7L8B7"/>
<dbReference type="GO" id="GO:0005739">
    <property type="term" value="C:mitochondrion"/>
    <property type="evidence" value="ECO:0007669"/>
    <property type="project" value="TreeGrafter"/>
</dbReference>
<evidence type="ECO:0000256" key="3">
    <source>
        <dbReference type="ARBA" id="ARBA00047960"/>
    </source>
</evidence>
<evidence type="ECO:0000256" key="1">
    <source>
        <dbReference type="ARBA" id="ARBA00006494"/>
    </source>
</evidence>
<dbReference type="GO" id="GO:0004602">
    <property type="term" value="F:glutathione peroxidase activity"/>
    <property type="evidence" value="ECO:0007669"/>
    <property type="project" value="TreeGrafter"/>
</dbReference>
<evidence type="ECO:0000259" key="6">
    <source>
        <dbReference type="Pfam" id="PF01323"/>
    </source>
</evidence>
<dbReference type="Pfam" id="PF01323">
    <property type="entry name" value="DSBA"/>
    <property type="match status" value="1"/>
</dbReference>
<dbReference type="KEGG" id="goe:100907064"/>
<organism evidence="7 9">
    <name type="scientific">Galendromus occidentalis</name>
    <name type="common">western predatory mite</name>
    <dbReference type="NCBI Taxonomy" id="34638"/>
    <lineage>
        <taxon>Eukaryota</taxon>
        <taxon>Metazoa</taxon>
        <taxon>Ecdysozoa</taxon>
        <taxon>Arthropoda</taxon>
        <taxon>Chelicerata</taxon>
        <taxon>Arachnida</taxon>
        <taxon>Acari</taxon>
        <taxon>Parasitiformes</taxon>
        <taxon>Mesostigmata</taxon>
        <taxon>Gamasina</taxon>
        <taxon>Phytoseioidea</taxon>
        <taxon>Phytoseiidae</taxon>
        <taxon>Typhlodrominae</taxon>
        <taxon>Galendromus</taxon>
    </lineage>
</organism>
<dbReference type="PANTHER" id="PTHR42943">
    <property type="entry name" value="GLUTATHIONE S-TRANSFERASE KAPPA"/>
    <property type="match status" value="1"/>
</dbReference>
<comment type="catalytic activity">
    <reaction evidence="3 4">
        <text>RX + glutathione = an S-substituted glutathione + a halide anion + H(+)</text>
        <dbReference type="Rhea" id="RHEA:16437"/>
        <dbReference type="ChEBI" id="CHEBI:15378"/>
        <dbReference type="ChEBI" id="CHEBI:16042"/>
        <dbReference type="ChEBI" id="CHEBI:17792"/>
        <dbReference type="ChEBI" id="CHEBI:57925"/>
        <dbReference type="ChEBI" id="CHEBI:90779"/>
        <dbReference type="EC" id="2.5.1.18"/>
    </reaction>
</comment>
<accession>A0AAJ7L8B7</accession>
<dbReference type="Proteomes" id="UP000694867">
    <property type="component" value="Unplaced"/>
</dbReference>
<dbReference type="GeneID" id="100907064"/>
<evidence type="ECO:0000256" key="2">
    <source>
        <dbReference type="ARBA" id="ARBA00022679"/>
    </source>
</evidence>
<keyword evidence="2 4" id="KW-0808">Transferase</keyword>
<dbReference type="SUPFAM" id="SSF52833">
    <property type="entry name" value="Thioredoxin-like"/>
    <property type="match status" value="1"/>
</dbReference>
<dbReference type="EC" id="2.5.1.18" evidence="4"/>
<reference evidence="8 9" key="1">
    <citation type="submission" date="2025-04" db="UniProtKB">
        <authorList>
            <consortium name="RefSeq"/>
        </authorList>
    </citation>
    <scope>IDENTIFICATION</scope>
</reference>
<gene>
    <name evidence="8 9" type="primary">LOC100907064</name>
</gene>
<dbReference type="RefSeq" id="XP_018497348.1">
    <property type="nucleotide sequence ID" value="XM_018641832.1"/>
</dbReference>
<proteinExistence type="inferred from homology"/>